<dbReference type="AlphaFoldDB" id="A0A1Y6BSG6"/>
<accession>A0A1Y6BSG6</accession>
<dbReference type="STRING" id="1513793.SAMN06296036_108106"/>
<reference evidence="2" key="1">
    <citation type="submission" date="2017-04" db="EMBL/GenBank/DDBJ databases">
        <authorList>
            <person name="Varghese N."/>
            <person name="Submissions S."/>
        </authorList>
    </citation>
    <scope>NUCLEOTIDE SEQUENCE [LARGE SCALE GENOMIC DNA]</scope>
    <source>
        <strain evidence="2">RKEM611</strain>
    </source>
</reference>
<proteinExistence type="predicted"/>
<sequence length="114" mass="13490">MKRYIRQETLETIARFMKLCFLEEEDQQGVARLVSVHNDHQEAQQALERRYQGFASEAHFEGSLREVLAYVAHREFDTRFSWPLLRVLSSQDVLEYYGLSAFLDLMPMQEFPLS</sequence>
<evidence type="ECO:0000313" key="2">
    <source>
        <dbReference type="Proteomes" id="UP000192907"/>
    </source>
</evidence>
<name>A0A1Y6BSG6_9BACT</name>
<organism evidence="1 2">
    <name type="scientific">Pseudobacteriovorax antillogorgiicola</name>
    <dbReference type="NCBI Taxonomy" id="1513793"/>
    <lineage>
        <taxon>Bacteria</taxon>
        <taxon>Pseudomonadati</taxon>
        <taxon>Bdellovibrionota</taxon>
        <taxon>Oligoflexia</taxon>
        <taxon>Oligoflexales</taxon>
        <taxon>Pseudobacteriovoracaceae</taxon>
        <taxon>Pseudobacteriovorax</taxon>
    </lineage>
</organism>
<gene>
    <name evidence="1" type="ORF">SAMN06296036_108106</name>
</gene>
<dbReference type="EMBL" id="FWZT01000008">
    <property type="protein sequence ID" value="SMF26039.1"/>
    <property type="molecule type" value="Genomic_DNA"/>
</dbReference>
<dbReference type="RefSeq" id="WP_132318934.1">
    <property type="nucleotide sequence ID" value="NZ_FWZT01000008.1"/>
</dbReference>
<protein>
    <submittedName>
        <fullName evidence="1">Uncharacterized protein</fullName>
    </submittedName>
</protein>
<keyword evidence="2" id="KW-1185">Reference proteome</keyword>
<evidence type="ECO:0000313" key="1">
    <source>
        <dbReference type="EMBL" id="SMF26039.1"/>
    </source>
</evidence>
<dbReference type="Proteomes" id="UP000192907">
    <property type="component" value="Unassembled WGS sequence"/>
</dbReference>